<dbReference type="AlphaFoldDB" id="A0A2M9ZY42"/>
<evidence type="ECO:0008006" key="3">
    <source>
        <dbReference type="Google" id="ProtNLM"/>
    </source>
</evidence>
<protein>
    <recommendedName>
        <fullName evidence="3">UDP-N-acetylglucosamine kinase</fullName>
    </recommendedName>
</protein>
<dbReference type="InterPro" id="IPR027417">
    <property type="entry name" value="P-loop_NTPase"/>
</dbReference>
<evidence type="ECO:0000313" key="2">
    <source>
        <dbReference type="Proteomes" id="UP000231843"/>
    </source>
</evidence>
<dbReference type="Pfam" id="PF13671">
    <property type="entry name" value="AAA_33"/>
    <property type="match status" value="1"/>
</dbReference>
<reference evidence="1 2" key="1">
    <citation type="submission" date="2017-07" db="EMBL/GenBank/DDBJ databases">
        <title>Leptospira spp. isolated from tropical soils.</title>
        <authorList>
            <person name="Thibeaux R."/>
            <person name="Iraola G."/>
            <person name="Ferres I."/>
            <person name="Bierque E."/>
            <person name="Girault D."/>
            <person name="Soupe-Gilbert M.-E."/>
            <person name="Picardeau M."/>
            <person name="Goarant C."/>
        </authorList>
    </citation>
    <scope>NUCLEOTIDE SEQUENCE [LARGE SCALE GENOMIC DNA]</scope>
    <source>
        <strain evidence="1 2">ES4-C-A1</strain>
    </source>
</reference>
<name>A0A2M9ZY42_9LEPT</name>
<organism evidence="1 2">
    <name type="scientific">Leptospira neocaledonica</name>
    <dbReference type="NCBI Taxonomy" id="2023192"/>
    <lineage>
        <taxon>Bacteria</taxon>
        <taxon>Pseudomonadati</taxon>
        <taxon>Spirochaetota</taxon>
        <taxon>Spirochaetia</taxon>
        <taxon>Leptospirales</taxon>
        <taxon>Leptospiraceae</taxon>
        <taxon>Leptospira</taxon>
    </lineage>
</organism>
<dbReference type="SUPFAM" id="SSF52540">
    <property type="entry name" value="P-loop containing nucleoside triphosphate hydrolases"/>
    <property type="match status" value="1"/>
</dbReference>
<gene>
    <name evidence="1" type="ORF">CH365_09380</name>
</gene>
<proteinExistence type="predicted"/>
<keyword evidence="2" id="KW-1185">Reference proteome</keyword>
<dbReference type="Gene3D" id="3.40.50.300">
    <property type="entry name" value="P-loop containing nucleotide triphosphate hydrolases"/>
    <property type="match status" value="1"/>
</dbReference>
<comment type="caution">
    <text evidence="1">The sequence shown here is derived from an EMBL/GenBank/DDBJ whole genome shotgun (WGS) entry which is preliminary data.</text>
</comment>
<accession>A0A2M9ZY42</accession>
<dbReference type="Proteomes" id="UP000231843">
    <property type="component" value="Unassembled WGS sequence"/>
</dbReference>
<dbReference type="EMBL" id="NPEA01000005">
    <property type="protein sequence ID" value="PJZ76968.1"/>
    <property type="molecule type" value="Genomic_DNA"/>
</dbReference>
<sequence length="192" mass="21820">MGILGWICFLSRSRRGEGTESVFFNRILKLIEYDCLSGFSLKSKIRMKHLIIVAGPNGSGKTTFALEHQEVYGYTFLNADELEKGLENRGTTSGHLEAGRLFFKAIERELKLGNSLIIESTLSGNYLKGTIRKFSRSKRNFWGMYRSLTDTWAAYFNAEENSECFALGGKHSYDILNSELLSIFLQDIDEDE</sequence>
<dbReference type="PANTHER" id="PTHR39206:SF1">
    <property type="entry name" value="SLL8004 PROTEIN"/>
    <property type="match status" value="1"/>
</dbReference>
<evidence type="ECO:0000313" key="1">
    <source>
        <dbReference type="EMBL" id="PJZ76968.1"/>
    </source>
</evidence>
<dbReference type="PANTHER" id="PTHR39206">
    <property type="entry name" value="SLL8004 PROTEIN"/>
    <property type="match status" value="1"/>
</dbReference>